<dbReference type="InterPro" id="IPR005482">
    <property type="entry name" value="Biotin_COase_C"/>
</dbReference>
<dbReference type="PANTHER" id="PTHR18866">
    <property type="entry name" value="CARBOXYLASE:PYRUVATE/ACETYL-COA/PROPIONYL-COA CARBOXYLASE"/>
    <property type="match status" value="1"/>
</dbReference>
<dbReference type="Pfam" id="PF00289">
    <property type="entry name" value="Biotin_carb_N"/>
    <property type="match status" value="1"/>
</dbReference>
<dbReference type="HOGENOM" id="CLU_000395_3_1_6"/>
<comment type="function">
    <text evidence="2">This protein is a component of the acetyl coenzyme A carboxylase complex; first, biotin carboxylase catalyzes the carboxylation of the carrier protein and then the transcarboxylase transfers the carboxyl group to form malonyl-CoA.</text>
</comment>
<dbReference type="InterPro" id="IPR005481">
    <property type="entry name" value="BC-like_N"/>
</dbReference>
<evidence type="ECO:0000256" key="12">
    <source>
        <dbReference type="PROSITE-ProRule" id="PRU00409"/>
    </source>
</evidence>
<dbReference type="FunFam" id="3.30.1490.20:FF:000003">
    <property type="entry name" value="acetyl-CoA carboxylase isoform X1"/>
    <property type="match status" value="1"/>
</dbReference>
<keyword evidence="17" id="KW-1185">Reference proteome</keyword>
<name>S3N1M0_9GAMM</name>
<dbReference type="Proteomes" id="UP000014568">
    <property type="component" value="Unassembled WGS sequence"/>
</dbReference>
<dbReference type="SMART" id="SM00878">
    <property type="entry name" value="Biotin_carb_C"/>
    <property type="match status" value="1"/>
</dbReference>
<proteinExistence type="predicted"/>
<feature type="domain" description="Biotin carboxylation" evidence="15">
    <location>
        <begin position="1"/>
        <end position="447"/>
    </location>
</feature>
<evidence type="ECO:0000256" key="11">
    <source>
        <dbReference type="ARBA" id="ARBA00048600"/>
    </source>
</evidence>
<dbReference type="Pfam" id="PF00364">
    <property type="entry name" value="Biotin_lipoyl"/>
    <property type="match status" value="1"/>
</dbReference>
<evidence type="ECO:0000256" key="8">
    <source>
        <dbReference type="ARBA" id="ARBA00022840"/>
    </source>
</evidence>
<dbReference type="InterPro" id="IPR050856">
    <property type="entry name" value="Biotin_carboxylase_complex"/>
</dbReference>
<evidence type="ECO:0000256" key="6">
    <source>
        <dbReference type="ARBA" id="ARBA00022598"/>
    </source>
</evidence>
<evidence type="ECO:0000256" key="5">
    <source>
        <dbReference type="ARBA" id="ARBA00017242"/>
    </source>
</evidence>
<dbReference type="GO" id="GO:0005524">
    <property type="term" value="F:ATP binding"/>
    <property type="evidence" value="ECO:0007669"/>
    <property type="project" value="UniProtKB-UniRule"/>
</dbReference>
<dbReference type="PROSITE" id="PS50968">
    <property type="entry name" value="BIOTINYL_LIPOYL"/>
    <property type="match status" value="1"/>
</dbReference>
<dbReference type="Pfam" id="PF02785">
    <property type="entry name" value="Biotin_carb_C"/>
    <property type="match status" value="1"/>
</dbReference>
<keyword evidence="8 12" id="KW-0067">ATP-binding</keyword>
<keyword evidence="6" id="KW-0436">Ligase</keyword>
<dbReference type="InterPro" id="IPR005479">
    <property type="entry name" value="CPAse_ATP-bd"/>
</dbReference>
<dbReference type="PROSITE" id="PS00866">
    <property type="entry name" value="CPSASE_1"/>
    <property type="match status" value="1"/>
</dbReference>
<dbReference type="FunFam" id="3.40.50.20:FF:000010">
    <property type="entry name" value="Propionyl-CoA carboxylase subunit alpha"/>
    <property type="match status" value="1"/>
</dbReference>
<dbReference type="InterPro" id="IPR011054">
    <property type="entry name" value="Rudment_hybrid_motif"/>
</dbReference>
<gene>
    <name evidence="16" type="ORF">F945_02059</name>
</gene>
<comment type="catalytic activity">
    <reaction evidence="11">
        <text>N(6)-biotinyl-L-lysyl-[protein] + hydrogencarbonate + ATP = N(6)-carboxybiotinyl-L-lysyl-[protein] + ADP + phosphate + H(+)</text>
        <dbReference type="Rhea" id="RHEA:13501"/>
        <dbReference type="Rhea" id="RHEA-COMP:10505"/>
        <dbReference type="Rhea" id="RHEA-COMP:10506"/>
        <dbReference type="ChEBI" id="CHEBI:15378"/>
        <dbReference type="ChEBI" id="CHEBI:17544"/>
        <dbReference type="ChEBI" id="CHEBI:30616"/>
        <dbReference type="ChEBI" id="CHEBI:43474"/>
        <dbReference type="ChEBI" id="CHEBI:83144"/>
        <dbReference type="ChEBI" id="CHEBI:83145"/>
        <dbReference type="ChEBI" id="CHEBI:456216"/>
        <dbReference type="EC" id="6.3.4.14"/>
    </reaction>
</comment>
<dbReference type="PATRIC" id="fig|421052.3.peg.2012"/>
<dbReference type="STRING" id="632955.GCA_000829675_01833"/>
<dbReference type="PROSITE" id="PS50979">
    <property type="entry name" value="BC"/>
    <property type="match status" value="1"/>
</dbReference>
<dbReference type="PANTHER" id="PTHR18866:SF33">
    <property type="entry name" value="METHYLCROTONOYL-COA CARBOXYLASE SUBUNIT ALPHA, MITOCHONDRIAL-RELATED"/>
    <property type="match status" value="1"/>
</dbReference>
<dbReference type="SUPFAM" id="SSF51230">
    <property type="entry name" value="Single hybrid motif"/>
    <property type="match status" value="1"/>
</dbReference>
<dbReference type="eggNOG" id="COG4770">
    <property type="taxonomic scope" value="Bacteria"/>
</dbReference>
<feature type="domain" description="Lipoyl-binding" evidence="13">
    <location>
        <begin position="586"/>
        <end position="661"/>
    </location>
</feature>
<keyword evidence="9" id="KW-0092">Biotin</keyword>
<dbReference type="InterPro" id="IPR011764">
    <property type="entry name" value="Biotin_carboxylation_dom"/>
</dbReference>
<dbReference type="PROSITE" id="PS00867">
    <property type="entry name" value="CPSASE_2"/>
    <property type="match status" value="1"/>
</dbReference>
<reference evidence="16 17" key="1">
    <citation type="submission" date="2013-06" db="EMBL/GenBank/DDBJ databases">
        <title>The Genome Sequence of Acinetobacter rudis CIP 110305.</title>
        <authorList>
            <consortium name="The Broad Institute Genome Sequencing Platform"/>
            <consortium name="The Broad Institute Genome Sequencing Center for Infectious Disease"/>
            <person name="Cerqueira G."/>
            <person name="Feldgarden M."/>
            <person name="Courvalin P."/>
            <person name="Perichon B."/>
            <person name="Grillot-Courvalin C."/>
            <person name="Clermont D."/>
            <person name="Rocha E."/>
            <person name="Yoon E.-J."/>
            <person name="Nemec A."/>
            <person name="Young S.K."/>
            <person name="Zeng Q."/>
            <person name="Gargeya S."/>
            <person name="Fitzgerald M."/>
            <person name="Abouelleil A."/>
            <person name="Alvarado L."/>
            <person name="Berlin A.M."/>
            <person name="Chapman S.B."/>
            <person name="Dewar J."/>
            <person name="Goldberg J."/>
            <person name="Griggs A."/>
            <person name="Gujja S."/>
            <person name="Hansen M."/>
            <person name="Howarth C."/>
            <person name="Imamovic A."/>
            <person name="Larimer J."/>
            <person name="McCowan C."/>
            <person name="Murphy C."/>
            <person name="Pearson M."/>
            <person name="Priest M."/>
            <person name="Roberts A."/>
            <person name="Saif S."/>
            <person name="Shea T."/>
            <person name="Sykes S."/>
            <person name="Wortman J."/>
            <person name="Nusbaum C."/>
            <person name="Birren B."/>
        </authorList>
    </citation>
    <scope>NUCLEOTIDE SEQUENCE [LARGE SCALE GENOMIC DNA]</scope>
    <source>
        <strain evidence="16 17">CIP 110305</strain>
    </source>
</reference>
<evidence type="ECO:0000256" key="9">
    <source>
        <dbReference type="ARBA" id="ARBA00023267"/>
    </source>
</evidence>
<dbReference type="SUPFAM" id="SSF52440">
    <property type="entry name" value="PreATP-grasp domain"/>
    <property type="match status" value="1"/>
</dbReference>
<evidence type="ECO:0000313" key="17">
    <source>
        <dbReference type="Proteomes" id="UP000014568"/>
    </source>
</evidence>
<dbReference type="Gene3D" id="3.30.470.20">
    <property type="entry name" value="ATP-grasp fold, B domain"/>
    <property type="match status" value="1"/>
</dbReference>
<protein>
    <recommendedName>
        <fullName evidence="5">Biotin carboxylase</fullName>
    </recommendedName>
    <alternativeName>
        <fullName evidence="10">Acetyl-coenzyme A carboxylase biotin carboxylase subunit A</fullName>
    </alternativeName>
</protein>
<accession>S3N1M0</accession>
<dbReference type="InterPro" id="IPR011761">
    <property type="entry name" value="ATP-grasp"/>
</dbReference>
<dbReference type="SUPFAM" id="SSF51246">
    <property type="entry name" value="Rudiment single hybrid motif"/>
    <property type="match status" value="1"/>
</dbReference>
<comment type="pathway">
    <text evidence="3">Lipid metabolism; malonyl-CoA biosynthesis; malonyl-CoA from acetyl-CoA: step 1/1.</text>
</comment>
<dbReference type="GO" id="GO:0046872">
    <property type="term" value="F:metal ion binding"/>
    <property type="evidence" value="ECO:0007669"/>
    <property type="project" value="InterPro"/>
</dbReference>
<evidence type="ECO:0000256" key="3">
    <source>
        <dbReference type="ARBA" id="ARBA00004956"/>
    </source>
</evidence>
<evidence type="ECO:0000256" key="1">
    <source>
        <dbReference type="ARBA" id="ARBA00001953"/>
    </source>
</evidence>
<comment type="subunit">
    <text evidence="4">Acetyl-CoA carboxylase is a heterohexamer of biotin carboxyl carrier protein, biotin carboxylase and the two subunits of carboxyl transferase in a 2:2 complex.</text>
</comment>
<dbReference type="Gene3D" id="3.30.700.40">
    <property type="match status" value="1"/>
</dbReference>
<dbReference type="SUPFAM" id="SSF56059">
    <property type="entry name" value="Glutathione synthetase ATP-binding domain-like"/>
    <property type="match status" value="1"/>
</dbReference>
<evidence type="ECO:0000259" key="15">
    <source>
        <dbReference type="PROSITE" id="PS50979"/>
    </source>
</evidence>
<evidence type="ECO:0000256" key="4">
    <source>
        <dbReference type="ARBA" id="ARBA00011750"/>
    </source>
</evidence>
<feature type="domain" description="ATP-grasp" evidence="14">
    <location>
        <begin position="120"/>
        <end position="317"/>
    </location>
</feature>
<dbReference type="GO" id="GO:0004075">
    <property type="term" value="F:biotin carboxylase activity"/>
    <property type="evidence" value="ECO:0007669"/>
    <property type="project" value="UniProtKB-EC"/>
</dbReference>
<evidence type="ECO:0000256" key="10">
    <source>
        <dbReference type="ARBA" id="ARBA00033786"/>
    </source>
</evidence>
<dbReference type="Gene3D" id="2.40.50.100">
    <property type="match status" value="1"/>
</dbReference>
<evidence type="ECO:0000313" key="16">
    <source>
        <dbReference type="EMBL" id="EPF73622.1"/>
    </source>
</evidence>
<evidence type="ECO:0000259" key="13">
    <source>
        <dbReference type="PROSITE" id="PS50968"/>
    </source>
</evidence>
<dbReference type="CDD" id="cd06850">
    <property type="entry name" value="biotinyl_domain"/>
    <property type="match status" value="1"/>
</dbReference>
<dbReference type="NCBIfam" id="NF006367">
    <property type="entry name" value="PRK08591.1"/>
    <property type="match status" value="1"/>
</dbReference>
<dbReference type="EMBL" id="ATGI01000024">
    <property type="protein sequence ID" value="EPF73622.1"/>
    <property type="molecule type" value="Genomic_DNA"/>
</dbReference>
<evidence type="ECO:0000256" key="7">
    <source>
        <dbReference type="ARBA" id="ARBA00022741"/>
    </source>
</evidence>
<dbReference type="Pfam" id="PF02786">
    <property type="entry name" value="CPSase_L_D2"/>
    <property type="match status" value="1"/>
</dbReference>
<dbReference type="AlphaFoldDB" id="S3N1M0"/>
<evidence type="ECO:0000259" key="14">
    <source>
        <dbReference type="PROSITE" id="PS50975"/>
    </source>
</evidence>
<dbReference type="InterPro" id="IPR000089">
    <property type="entry name" value="Biotin_lipoyl"/>
</dbReference>
<dbReference type="RefSeq" id="WP_016656466.1">
    <property type="nucleotide sequence ID" value="NZ_KE340353.1"/>
</dbReference>
<organism evidence="16 17">
    <name type="scientific">Acinetobacter rudis CIP 110305</name>
    <dbReference type="NCBI Taxonomy" id="421052"/>
    <lineage>
        <taxon>Bacteria</taxon>
        <taxon>Pseudomonadati</taxon>
        <taxon>Pseudomonadota</taxon>
        <taxon>Gammaproteobacteria</taxon>
        <taxon>Moraxellales</taxon>
        <taxon>Moraxellaceae</taxon>
        <taxon>Acinetobacter</taxon>
    </lineage>
</organism>
<dbReference type="InterPro" id="IPR016185">
    <property type="entry name" value="PreATP-grasp_dom_sf"/>
</dbReference>
<dbReference type="OrthoDB" id="9763189at2"/>
<keyword evidence="7 12" id="KW-0547">Nucleotide-binding</keyword>
<dbReference type="InterPro" id="IPR011053">
    <property type="entry name" value="Single_hybrid_motif"/>
</dbReference>
<dbReference type="PROSITE" id="PS50975">
    <property type="entry name" value="ATP_GRASP"/>
    <property type="match status" value="1"/>
</dbReference>
<comment type="caution">
    <text evidence="16">The sequence shown here is derived from an EMBL/GenBank/DDBJ whole genome shotgun (WGS) entry which is preliminary data.</text>
</comment>
<evidence type="ECO:0000256" key="2">
    <source>
        <dbReference type="ARBA" id="ARBA00003761"/>
    </source>
</evidence>
<comment type="cofactor">
    <cofactor evidence="1">
        <name>biotin</name>
        <dbReference type="ChEBI" id="CHEBI:57586"/>
    </cofactor>
</comment>
<sequence length="672" mass="74099">MFEKILIANRGEIACRVIRSAKKLGIATVAVYSDADANAQHVLQADEAVYIGESPAAQSYLQIDRIIQAALATGAQAIHPGYGFLSENDQFALACKNNNIVFIGPPVEAILAMGLKATSKALMQKAGVPLTPGYHGDNQDADFLKQQADQIGYPVLIKASAGGGGKGMRLVESAAEFLPALASCKSEAKSSFANDDVLVERYVVNPRHIEVQVFADQHGNCVHLFERDCSVQRRHQKVLEEAPAPGMSTEKLAQMRQAAIDAALAVNYVGAGTVEFIVEQDGTAYFMEMNTRLQVEHPVTEMITGQDLVDWQLRVAAGEKLPKQQDELQIHGHALEARVYAEIPEQGFLPAIGKINYLHYPVQNDSVRVDSGIVEGDEITTFYDPMIAKLIVWAPNRDSALMQMHRALGEFHVEGLGNNIAFLDRIVRSDSFKDARLDTNLIQREHAALFEFDSQVDDKLIVASALIEFLLKMQHNKTQHASIWNSTALWRINVNAQHQISLLQDEQQHQVQFSPSSNATDTNFIAQYQGKRFEISGQLQGNNKILLKMGQQRWQLSFSRGLESLTVFSNSQTHRFDLPKQQYLQDDQAGNDAGLKAPMPGVITQVLVEANSAVKKDDVLLTLEAMKIEYSIRAPHDGMVKANFFQVGDQVKSGDELLEFVAHAEATVGAQA</sequence>
<dbReference type="FunFam" id="3.30.470.20:FF:000028">
    <property type="entry name" value="Methylcrotonoyl-CoA carboxylase subunit alpha, mitochondrial"/>
    <property type="match status" value="1"/>
</dbReference>